<dbReference type="OrthoDB" id="6779891at2759"/>
<dbReference type="EMBL" id="CABPRJ010000951">
    <property type="protein sequence ID" value="VVC31869.1"/>
    <property type="molecule type" value="Genomic_DNA"/>
</dbReference>
<organism evidence="1 2">
    <name type="scientific">Cinara cedri</name>
    <dbReference type="NCBI Taxonomy" id="506608"/>
    <lineage>
        <taxon>Eukaryota</taxon>
        <taxon>Metazoa</taxon>
        <taxon>Ecdysozoa</taxon>
        <taxon>Arthropoda</taxon>
        <taxon>Hexapoda</taxon>
        <taxon>Insecta</taxon>
        <taxon>Pterygota</taxon>
        <taxon>Neoptera</taxon>
        <taxon>Paraneoptera</taxon>
        <taxon>Hemiptera</taxon>
        <taxon>Sternorrhyncha</taxon>
        <taxon>Aphidomorpha</taxon>
        <taxon>Aphidoidea</taxon>
        <taxon>Aphididae</taxon>
        <taxon>Lachninae</taxon>
        <taxon>Cinara</taxon>
    </lineage>
</organism>
<evidence type="ECO:0000313" key="2">
    <source>
        <dbReference type="Proteomes" id="UP000325440"/>
    </source>
</evidence>
<dbReference type="AlphaFoldDB" id="A0A5E4MR66"/>
<sequence length="97" mass="11217">MPFVNQIRRKQKLAAHLLTFYKLIRDPTDGRGKSIEPLSVCFLLWVLLKGYDYLITASEALSDDRLTINFVKGKILNEQMKRMGIRSETEIKVITAF</sequence>
<reference evidence="1 2" key="1">
    <citation type="submission" date="2019-08" db="EMBL/GenBank/DDBJ databases">
        <authorList>
            <person name="Alioto T."/>
            <person name="Alioto T."/>
            <person name="Gomez Garrido J."/>
        </authorList>
    </citation>
    <scope>NUCLEOTIDE SEQUENCE [LARGE SCALE GENOMIC DNA]</scope>
</reference>
<name>A0A5E4MR66_9HEMI</name>
<accession>A0A5E4MR66</accession>
<proteinExistence type="predicted"/>
<gene>
    <name evidence="1" type="ORF">CINCED_3A003640</name>
</gene>
<protein>
    <submittedName>
        <fullName evidence="1">Uncharacterized protein</fullName>
    </submittedName>
</protein>
<dbReference type="Proteomes" id="UP000325440">
    <property type="component" value="Unassembled WGS sequence"/>
</dbReference>
<keyword evidence="2" id="KW-1185">Reference proteome</keyword>
<evidence type="ECO:0000313" key="1">
    <source>
        <dbReference type="EMBL" id="VVC31869.1"/>
    </source>
</evidence>